<dbReference type="InterPro" id="IPR000210">
    <property type="entry name" value="BTB/POZ_dom"/>
</dbReference>
<dbReference type="SUPFAM" id="SSF54695">
    <property type="entry name" value="POZ domain"/>
    <property type="match status" value="1"/>
</dbReference>
<accession>A0A6A6DEI7</accession>
<evidence type="ECO:0000313" key="4">
    <source>
        <dbReference type="Proteomes" id="UP000800200"/>
    </source>
</evidence>
<gene>
    <name evidence="3" type="ORF">K469DRAFT_677454</name>
</gene>
<dbReference type="CDD" id="cd18186">
    <property type="entry name" value="BTB_POZ_ZBTB_KLHL-like"/>
    <property type="match status" value="1"/>
</dbReference>
<dbReference type="OrthoDB" id="1022638at2759"/>
<dbReference type="InterPro" id="IPR011333">
    <property type="entry name" value="SKP1/BTB/POZ_sf"/>
</dbReference>
<dbReference type="PANTHER" id="PTHR47843">
    <property type="entry name" value="BTB DOMAIN-CONTAINING PROTEIN-RELATED"/>
    <property type="match status" value="1"/>
</dbReference>
<sequence length="243" mass="28480">MDDSRPLKRKRLTMDSMTESQSSSINDARVGMSWRLKLDGKMIEVVVGSEEDKESFHVHEALICDRSEFFRNAMKPEWASTRPAPRVIELPDDDMAAFDLYVQWLYSKKLPIIPDEKGSSPYDEYQTLAHAYVLGEELMDIDFKNAVMDSYVLYARGSSQTKRYYPTNEDIRILYEGTRESSPIRQFLVDIWTYRGKHEWVKSDPDLPKDFLMDVTTALLKVRTALETQSRPWKNSHEQYYEH</sequence>
<dbReference type="Proteomes" id="UP000800200">
    <property type="component" value="Unassembled WGS sequence"/>
</dbReference>
<protein>
    <recommendedName>
        <fullName evidence="2">BTB domain-containing protein</fullName>
    </recommendedName>
</protein>
<dbReference type="PANTHER" id="PTHR47843:SF2">
    <property type="entry name" value="BTB DOMAIN-CONTAINING PROTEIN"/>
    <property type="match status" value="1"/>
</dbReference>
<name>A0A6A6DEI7_9PEZI</name>
<dbReference type="PROSITE" id="PS50097">
    <property type="entry name" value="BTB"/>
    <property type="match status" value="1"/>
</dbReference>
<organism evidence="3 4">
    <name type="scientific">Zopfia rhizophila CBS 207.26</name>
    <dbReference type="NCBI Taxonomy" id="1314779"/>
    <lineage>
        <taxon>Eukaryota</taxon>
        <taxon>Fungi</taxon>
        <taxon>Dikarya</taxon>
        <taxon>Ascomycota</taxon>
        <taxon>Pezizomycotina</taxon>
        <taxon>Dothideomycetes</taxon>
        <taxon>Dothideomycetes incertae sedis</taxon>
        <taxon>Zopfiaceae</taxon>
        <taxon>Zopfia</taxon>
    </lineage>
</organism>
<feature type="domain" description="BTB" evidence="2">
    <location>
        <begin position="43"/>
        <end position="114"/>
    </location>
</feature>
<evidence type="ECO:0000256" key="1">
    <source>
        <dbReference type="SAM" id="MobiDB-lite"/>
    </source>
</evidence>
<evidence type="ECO:0000313" key="3">
    <source>
        <dbReference type="EMBL" id="KAF2177423.1"/>
    </source>
</evidence>
<feature type="region of interest" description="Disordered" evidence="1">
    <location>
        <begin position="1"/>
        <end position="22"/>
    </location>
</feature>
<dbReference type="Pfam" id="PF00651">
    <property type="entry name" value="BTB"/>
    <property type="match status" value="1"/>
</dbReference>
<reference evidence="3" key="1">
    <citation type="journal article" date="2020" name="Stud. Mycol.">
        <title>101 Dothideomycetes genomes: a test case for predicting lifestyles and emergence of pathogens.</title>
        <authorList>
            <person name="Haridas S."/>
            <person name="Albert R."/>
            <person name="Binder M."/>
            <person name="Bloem J."/>
            <person name="Labutti K."/>
            <person name="Salamov A."/>
            <person name="Andreopoulos B."/>
            <person name="Baker S."/>
            <person name="Barry K."/>
            <person name="Bills G."/>
            <person name="Bluhm B."/>
            <person name="Cannon C."/>
            <person name="Castanera R."/>
            <person name="Culley D."/>
            <person name="Daum C."/>
            <person name="Ezra D."/>
            <person name="Gonzalez J."/>
            <person name="Henrissat B."/>
            <person name="Kuo A."/>
            <person name="Liang C."/>
            <person name="Lipzen A."/>
            <person name="Lutzoni F."/>
            <person name="Magnuson J."/>
            <person name="Mondo S."/>
            <person name="Nolan M."/>
            <person name="Ohm R."/>
            <person name="Pangilinan J."/>
            <person name="Park H.-J."/>
            <person name="Ramirez L."/>
            <person name="Alfaro M."/>
            <person name="Sun H."/>
            <person name="Tritt A."/>
            <person name="Yoshinaga Y."/>
            <person name="Zwiers L.-H."/>
            <person name="Turgeon B."/>
            <person name="Goodwin S."/>
            <person name="Spatafora J."/>
            <person name="Crous P."/>
            <person name="Grigoriev I."/>
        </authorList>
    </citation>
    <scope>NUCLEOTIDE SEQUENCE</scope>
    <source>
        <strain evidence="3">CBS 207.26</strain>
    </source>
</reference>
<dbReference type="AlphaFoldDB" id="A0A6A6DEI7"/>
<dbReference type="EMBL" id="ML994689">
    <property type="protein sequence ID" value="KAF2177423.1"/>
    <property type="molecule type" value="Genomic_DNA"/>
</dbReference>
<dbReference type="Gene3D" id="3.30.710.10">
    <property type="entry name" value="Potassium Channel Kv1.1, Chain A"/>
    <property type="match status" value="1"/>
</dbReference>
<proteinExistence type="predicted"/>
<keyword evidence="4" id="KW-1185">Reference proteome</keyword>
<evidence type="ECO:0000259" key="2">
    <source>
        <dbReference type="PROSITE" id="PS50097"/>
    </source>
</evidence>